<feature type="compositionally biased region" description="Basic and acidic residues" evidence="1">
    <location>
        <begin position="118"/>
        <end position="128"/>
    </location>
</feature>
<sequence>VAGAEGRGENLLQLLDLLRRRPFPHAPEVRAELEAAHGPPVVADEDDRLFRTEHDVRQAGPAHHRLLAQRLVLVHVEVVHLTRARRPKKSPKTKIRLKKSSGAALAHGCPPPTSSHLPVDRHGGENRGRVRAPRHVRDAGVQVEAQGAFALLVVPEFHRPVSRRGQEHVRPVRVVPDAVDAHFVALIGRPGRLRAALVNLPFLRADYEEVRLALVEVDARAAGDVEQLFGVVFRPRERRCRRPTGAVRAGGRPDLRVRRGGRAGYADHAAEGVPVVAFVAEREVGVRRWTVFFRREKNWPRPRADGRNPATAHRVQELVLDERPLGHPPVPGDAEEVRVPVEVVRLPGDLPDRVSVLSGPAAAPEDRLAPLLAAGARAARGAGPAAGTAPAAGAGAAFLRAGAGARAGPRRAAASRRAAAPAAAPAARPSAARRRGGAARPGGARPRGHAEAVRRAALFRALPEVVHHHRAVIQARRQEGRHRRVEIDAHDARVRRVDEVRVGRVFERETSDQAGPLPREVVRPIRRREEVSLELVPAQARDLLLALLLERESPQREEGPGCPRAFLNQGVSHQDSSCAGG</sequence>
<evidence type="ECO:0000313" key="3">
    <source>
        <dbReference type="Proteomes" id="UP000673691"/>
    </source>
</evidence>
<evidence type="ECO:0000313" key="2">
    <source>
        <dbReference type="EMBL" id="KAG5459860.1"/>
    </source>
</evidence>
<feature type="non-terminal residue" evidence="2">
    <location>
        <position position="1"/>
    </location>
</feature>
<feature type="compositionally biased region" description="Polar residues" evidence="1">
    <location>
        <begin position="569"/>
        <end position="581"/>
    </location>
</feature>
<comment type="caution">
    <text evidence="2">The sequence shown here is derived from an EMBL/GenBank/DDBJ whole genome shotgun (WGS) entry which is preliminary data.</text>
</comment>
<dbReference type="EMBL" id="JAEFCI010006182">
    <property type="protein sequence ID" value="KAG5459860.1"/>
    <property type="molecule type" value="Genomic_DNA"/>
</dbReference>
<proteinExistence type="predicted"/>
<keyword evidence="3" id="KW-1185">Reference proteome</keyword>
<feature type="compositionally biased region" description="Low complexity" evidence="1">
    <location>
        <begin position="408"/>
        <end position="430"/>
    </location>
</feature>
<feature type="compositionally biased region" description="Basic residues" evidence="1">
    <location>
        <begin position="84"/>
        <end position="99"/>
    </location>
</feature>
<feature type="region of interest" description="Disordered" evidence="1">
    <location>
        <begin position="555"/>
        <end position="581"/>
    </location>
</feature>
<feature type="region of interest" description="Disordered" evidence="1">
    <location>
        <begin position="84"/>
        <end position="131"/>
    </location>
</feature>
<gene>
    <name evidence="2" type="ORF">BJ554DRAFT_8168</name>
</gene>
<dbReference type="Proteomes" id="UP000673691">
    <property type="component" value="Unassembled WGS sequence"/>
</dbReference>
<reference evidence="2 3" key="1">
    <citation type="journal article" name="Sci. Rep.">
        <title>Genome-scale phylogenetic analyses confirm Olpidium as the closest living zoosporic fungus to the non-flagellated, terrestrial fungi.</title>
        <authorList>
            <person name="Chang Y."/>
            <person name="Rochon D."/>
            <person name="Sekimoto S."/>
            <person name="Wang Y."/>
            <person name="Chovatia M."/>
            <person name="Sandor L."/>
            <person name="Salamov A."/>
            <person name="Grigoriev I.V."/>
            <person name="Stajich J.E."/>
            <person name="Spatafora J.W."/>
        </authorList>
    </citation>
    <scope>NUCLEOTIDE SEQUENCE [LARGE SCALE GENOMIC DNA]</scope>
    <source>
        <strain evidence="2">S191</strain>
    </source>
</reference>
<organism evidence="2 3">
    <name type="scientific">Olpidium bornovanus</name>
    <dbReference type="NCBI Taxonomy" id="278681"/>
    <lineage>
        <taxon>Eukaryota</taxon>
        <taxon>Fungi</taxon>
        <taxon>Fungi incertae sedis</taxon>
        <taxon>Olpidiomycota</taxon>
        <taxon>Olpidiomycotina</taxon>
        <taxon>Olpidiomycetes</taxon>
        <taxon>Olpidiales</taxon>
        <taxon>Olpidiaceae</taxon>
        <taxon>Olpidium</taxon>
    </lineage>
</organism>
<accession>A0A8H8DIT2</accession>
<protein>
    <submittedName>
        <fullName evidence="2">Uncharacterized protein</fullName>
    </submittedName>
</protein>
<feature type="region of interest" description="Disordered" evidence="1">
    <location>
        <begin position="408"/>
        <end position="450"/>
    </location>
</feature>
<name>A0A8H8DIT2_9FUNG</name>
<dbReference type="AlphaFoldDB" id="A0A8H8DIT2"/>
<evidence type="ECO:0000256" key="1">
    <source>
        <dbReference type="SAM" id="MobiDB-lite"/>
    </source>
</evidence>